<dbReference type="SUPFAM" id="SSF57997">
    <property type="entry name" value="Tropomyosin"/>
    <property type="match status" value="1"/>
</dbReference>
<dbReference type="EMBL" id="BART01017323">
    <property type="protein sequence ID" value="GAG76510.1"/>
    <property type="molecule type" value="Genomic_DNA"/>
</dbReference>
<feature type="coiled-coil region" evidence="1">
    <location>
        <begin position="64"/>
        <end position="160"/>
    </location>
</feature>
<comment type="caution">
    <text evidence="2">The sequence shown here is derived from an EMBL/GenBank/DDBJ whole genome shotgun (WGS) entry which is preliminary data.</text>
</comment>
<name>X1A383_9ZZZZ</name>
<organism evidence="2">
    <name type="scientific">marine sediment metagenome</name>
    <dbReference type="NCBI Taxonomy" id="412755"/>
    <lineage>
        <taxon>unclassified sequences</taxon>
        <taxon>metagenomes</taxon>
        <taxon>ecological metagenomes</taxon>
    </lineage>
</organism>
<evidence type="ECO:0000313" key="2">
    <source>
        <dbReference type="EMBL" id="GAG76510.1"/>
    </source>
</evidence>
<gene>
    <name evidence="2" type="ORF">S01H4_33013</name>
</gene>
<sequence>MREVKMGEDDRDRIIRELKEELKKVIKKFEDYDLIIKSKEDLTNNLTTSLNLKDDQIKTMIDSMNLKEQQLDTLNKSLEIKNQKIKALETSISLKEEELKELKASTVNKNLIEEKEEEIEDCQNKLTILTGELEKADEDLETLEQENEKLRNNLASESDIKIIDSTFRKMPKADILKKIREILGNAVHNVTIAVLGINDLQDLHLYEVRSSVNV</sequence>
<reference evidence="2" key="1">
    <citation type="journal article" date="2014" name="Front. Microbiol.">
        <title>High frequency of phylogenetically diverse reductive dehalogenase-homologous genes in deep subseafloor sedimentary metagenomes.</title>
        <authorList>
            <person name="Kawai M."/>
            <person name="Futagami T."/>
            <person name="Toyoda A."/>
            <person name="Takaki Y."/>
            <person name="Nishi S."/>
            <person name="Hori S."/>
            <person name="Arai W."/>
            <person name="Tsubouchi T."/>
            <person name="Morono Y."/>
            <person name="Uchiyama I."/>
            <person name="Ito T."/>
            <person name="Fujiyama A."/>
            <person name="Inagaki F."/>
            <person name="Takami H."/>
        </authorList>
    </citation>
    <scope>NUCLEOTIDE SEQUENCE</scope>
    <source>
        <strain evidence="2">Expedition CK06-06</strain>
    </source>
</reference>
<feature type="non-terminal residue" evidence="2">
    <location>
        <position position="214"/>
    </location>
</feature>
<accession>X1A383</accession>
<evidence type="ECO:0000256" key="1">
    <source>
        <dbReference type="SAM" id="Coils"/>
    </source>
</evidence>
<keyword evidence="1" id="KW-0175">Coiled coil</keyword>
<dbReference type="AlphaFoldDB" id="X1A383"/>
<proteinExistence type="predicted"/>
<protein>
    <submittedName>
        <fullName evidence="2">Uncharacterized protein</fullName>
    </submittedName>
</protein>